<keyword evidence="2" id="KW-0472">Membrane</keyword>
<evidence type="ECO:0000256" key="1">
    <source>
        <dbReference type="SAM" id="MobiDB-lite"/>
    </source>
</evidence>
<dbReference type="AlphaFoldDB" id="A0A0A9D151"/>
<organism evidence="3">
    <name type="scientific">Arundo donax</name>
    <name type="common">Giant reed</name>
    <name type="synonym">Donax arundinaceus</name>
    <dbReference type="NCBI Taxonomy" id="35708"/>
    <lineage>
        <taxon>Eukaryota</taxon>
        <taxon>Viridiplantae</taxon>
        <taxon>Streptophyta</taxon>
        <taxon>Embryophyta</taxon>
        <taxon>Tracheophyta</taxon>
        <taxon>Spermatophyta</taxon>
        <taxon>Magnoliopsida</taxon>
        <taxon>Liliopsida</taxon>
        <taxon>Poales</taxon>
        <taxon>Poaceae</taxon>
        <taxon>PACMAD clade</taxon>
        <taxon>Arundinoideae</taxon>
        <taxon>Arundineae</taxon>
        <taxon>Arundo</taxon>
    </lineage>
</organism>
<keyword evidence="2" id="KW-0812">Transmembrane</keyword>
<protein>
    <submittedName>
        <fullName evidence="3">Uncharacterized protein</fullName>
    </submittedName>
</protein>
<name>A0A0A9D151_ARUDO</name>
<accession>A0A0A9D151</accession>
<sequence>MAPLSGTTSSARQSATSAHAAASSCSSRRASLGIRGPAASAAGAPWLWLSIATIVAKLPPLLPLRARLNLRRNRREMGICSSSSFVDFFPIPNLIYFFPHGSDRSESRFREA</sequence>
<reference evidence="3" key="1">
    <citation type="submission" date="2014-09" db="EMBL/GenBank/DDBJ databases">
        <authorList>
            <person name="Magalhaes I.L.F."/>
            <person name="Oliveira U."/>
            <person name="Santos F.R."/>
            <person name="Vidigal T.H.D.A."/>
            <person name="Brescovit A.D."/>
            <person name="Santos A.J."/>
        </authorList>
    </citation>
    <scope>NUCLEOTIDE SEQUENCE</scope>
    <source>
        <tissue evidence="3">Shoot tissue taken approximately 20 cm above the soil surface</tissue>
    </source>
</reference>
<keyword evidence="2" id="KW-1133">Transmembrane helix</keyword>
<proteinExistence type="predicted"/>
<reference evidence="3" key="2">
    <citation type="journal article" date="2015" name="Data Brief">
        <title>Shoot transcriptome of the giant reed, Arundo donax.</title>
        <authorList>
            <person name="Barrero R.A."/>
            <person name="Guerrero F.D."/>
            <person name="Moolhuijzen P."/>
            <person name="Goolsby J.A."/>
            <person name="Tidwell J."/>
            <person name="Bellgard S.E."/>
            <person name="Bellgard M.I."/>
        </authorList>
    </citation>
    <scope>NUCLEOTIDE SEQUENCE</scope>
    <source>
        <tissue evidence="3">Shoot tissue taken approximately 20 cm above the soil surface</tissue>
    </source>
</reference>
<dbReference type="EMBL" id="GBRH01217492">
    <property type="protein sequence ID" value="JAD80403.1"/>
    <property type="molecule type" value="Transcribed_RNA"/>
</dbReference>
<feature type="region of interest" description="Disordered" evidence="1">
    <location>
        <begin position="1"/>
        <end position="25"/>
    </location>
</feature>
<evidence type="ECO:0000256" key="2">
    <source>
        <dbReference type="SAM" id="Phobius"/>
    </source>
</evidence>
<feature type="transmembrane region" description="Helical" evidence="2">
    <location>
        <begin position="46"/>
        <end position="64"/>
    </location>
</feature>
<evidence type="ECO:0000313" key="3">
    <source>
        <dbReference type="EMBL" id="JAD80403.1"/>
    </source>
</evidence>